<feature type="domain" description="GH16" evidence="5">
    <location>
        <begin position="614"/>
        <end position="865"/>
    </location>
</feature>
<gene>
    <name evidence="6" type="ORF">JOC47_001598</name>
</gene>
<sequence>MKKFRLLSLILILLLSISLLGCSEMSTEGQQAYNVSGVVEDQSGQRIVGAKLNYQNLQQSGVVKTNEAGKWQINNLNGPTKITLEATSDLKSQVKEVTGATTNLKFTQGITQYDSSQIKIIKQASTLNHLLKVTDNSLIFTQMPVELKGLTSKEIIGIKETNLTPNGLVREVEAITKKDDKIIVETTKLSKFIPSSGVNNNYLSASVANQSLTLNLPPKINTEKTLTLEGTTANRNLWFGGIYQIVFKVDGNNVGTAYPSNGSYSFDYQFQTVGDSIEVTAIAYDIWGRKISNVKKTIVVSGGNNNNQDTTETVTTFTGDRYYKIIAKHSGRALDVSGGSKDDGANIKQWDYKGYDNQQWRFENVGNGYYKIVAKHSNKVLDVEYGRMSEGTNVQQWEYKGYDHQQWRLEKTGNGYYKIIAQHSGQVLDVAGVSTDNGTTVHQWSYVGGENQQWKIEELNSDNEDNFDDGNNDSNDDYNDENNNTTQVVKIEAEDYEYMSGIETENCSEGGQNVGWINNGDWLSYRLNLATSGQYKVEYRVASNGGGGVINLEQNSGRRSLGRVDVPHTGGWQNWQTISHVVNLEAGQQSFGIGVPDGGYNINWIKFSKIDGQHDDNNDDHNDNNGQWRLVWSDEFNYHGLPDSSKWGYDVGAGKWGNNELQYYTENRSENARVENGKLIIEARRDYYGGRDYSSARLVTENKADWKYGRIEVRAKLPSGRGTWPAIWMLPTDWVYGGWPDSGEIDIMEHVGYNPTKIYGTVHTAAYNHMKGTQKSGNVDGGSWESSFHTYAIDWYRDRIDFFVDDNLYYSFSKHGGSAEWPFDQRFYLILNIAVGGDWGGVEGVDPNIWPQRMEVDYVRVYKQN</sequence>
<dbReference type="InterPro" id="IPR035992">
    <property type="entry name" value="Ricin_B-like_lectins"/>
</dbReference>
<dbReference type="SUPFAM" id="SSF49785">
    <property type="entry name" value="Galactose-binding domain-like"/>
    <property type="match status" value="1"/>
</dbReference>
<dbReference type="SUPFAM" id="SSF50370">
    <property type="entry name" value="Ricin B-like lectins"/>
    <property type="match status" value="1"/>
</dbReference>
<protein>
    <submittedName>
        <fullName evidence="6">Beta-glucanase (GH16 family)</fullName>
    </submittedName>
</protein>
<name>A0A939BP96_9FIRM</name>
<feature type="domain" description="CBM6" evidence="4">
    <location>
        <begin position="489"/>
        <end position="608"/>
    </location>
</feature>
<feature type="region of interest" description="Disordered" evidence="3">
    <location>
        <begin position="461"/>
        <end position="484"/>
    </location>
</feature>
<dbReference type="SUPFAM" id="SSF49464">
    <property type="entry name" value="Carboxypeptidase regulatory domain-like"/>
    <property type="match status" value="1"/>
</dbReference>
<dbReference type="InterPro" id="IPR008969">
    <property type="entry name" value="CarboxyPept-like_regulatory"/>
</dbReference>
<dbReference type="Proteomes" id="UP000774000">
    <property type="component" value="Unassembled WGS sequence"/>
</dbReference>
<dbReference type="CDD" id="cd04080">
    <property type="entry name" value="CBM6_cellulase-like"/>
    <property type="match status" value="1"/>
</dbReference>
<proteinExistence type="inferred from homology"/>
<dbReference type="PROSITE" id="PS51762">
    <property type="entry name" value="GH16_2"/>
    <property type="match status" value="1"/>
</dbReference>
<dbReference type="InterPro" id="IPR000772">
    <property type="entry name" value="Ricin_B_lectin"/>
</dbReference>
<dbReference type="AlphaFoldDB" id="A0A939BP96"/>
<dbReference type="Pfam" id="PF00722">
    <property type="entry name" value="Glyco_hydro_16"/>
    <property type="match status" value="1"/>
</dbReference>
<dbReference type="InterPro" id="IPR013320">
    <property type="entry name" value="ConA-like_dom_sf"/>
</dbReference>
<evidence type="ECO:0000313" key="7">
    <source>
        <dbReference type="Proteomes" id="UP000774000"/>
    </source>
</evidence>
<accession>A0A939BP96</accession>
<evidence type="ECO:0000259" key="4">
    <source>
        <dbReference type="PROSITE" id="PS51175"/>
    </source>
</evidence>
<dbReference type="GO" id="GO:0030246">
    <property type="term" value="F:carbohydrate binding"/>
    <property type="evidence" value="ECO:0007669"/>
    <property type="project" value="InterPro"/>
</dbReference>
<evidence type="ECO:0000256" key="3">
    <source>
        <dbReference type="SAM" id="MobiDB-lite"/>
    </source>
</evidence>
<dbReference type="Gene3D" id="2.60.120.260">
    <property type="entry name" value="Galactose-binding domain-like"/>
    <property type="match status" value="1"/>
</dbReference>
<feature type="compositionally biased region" description="Acidic residues" evidence="3">
    <location>
        <begin position="461"/>
        <end position="480"/>
    </location>
</feature>
<dbReference type="Gene3D" id="2.80.10.50">
    <property type="match status" value="3"/>
</dbReference>
<dbReference type="EMBL" id="JAFBDQ010000006">
    <property type="protein sequence ID" value="MBM7556747.1"/>
    <property type="molecule type" value="Genomic_DNA"/>
</dbReference>
<evidence type="ECO:0000256" key="2">
    <source>
        <dbReference type="ARBA" id="ARBA00022729"/>
    </source>
</evidence>
<dbReference type="SMART" id="SM00606">
    <property type="entry name" value="CBD_IV"/>
    <property type="match status" value="1"/>
</dbReference>
<dbReference type="PROSITE" id="PS51175">
    <property type="entry name" value="CBM6"/>
    <property type="match status" value="1"/>
</dbReference>
<organism evidence="6 7">
    <name type="scientific">Halanaerobacter jeridensis</name>
    <dbReference type="NCBI Taxonomy" id="706427"/>
    <lineage>
        <taxon>Bacteria</taxon>
        <taxon>Bacillati</taxon>
        <taxon>Bacillota</taxon>
        <taxon>Clostridia</taxon>
        <taxon>Halanaerobiales</taxon>
        <taxon>Halobacteroidaceae</taxon>
        <taxon>Halanaerobacter</taxon>
    </lineage>
</organism>
<dbReference type="PROSITE" id="PS50231">
    <property type="entry name" value="RICIN_B_LECTIN"/>
    <property type="match status" value="1"/>
</dbReference>
<dbReference type="SUPFAM" id="SSF49899">
    <property type="entry name" value="Concanavalin A-like lectins/glucanases"/>
    <property type="match status" value="1"/>
</dbReference>
<dbReference type="CDD" id="cd00161">
    <property type="entry name" value="beta-trefoil_Ricin-like"/>
    <property type="match status" value="1"/>
</dbReference>
<comment type="similarity">
    <text evidence="1">Belongs to the glycosyl hydrolase 16 family.</text>
</comment>
<dbReference type="RefSeq" id="WP_204701514.1">
    <property type="nucleotide sequence ID" value="NZ_JAFBDQ010000006.1"/>
</dbReference>
<dbReference type="SMART" id="SM00458">
    <property type="entry name" value="RICIN"/>
    <property type="match status" value="1"/>
</dbReference>
<dbReference type="PANTHER" id="PTHR10963">
    <property type="entry name" value="GLYCOSYL HYDROLASE-RELATED"/>
    <property type="match status" value="1"/>
</dbReference>
<evidence type="ECO:0000313" key="6">
    <source>
        <dbReference type="EMBL" id="MBM7556747.1"/>
    </source>
</evidence>
<dbReference type="InterPro" id="IPR000757">
    <property type="entry name" value="Beta-glucanase-like"/>
</dbReference>
<dbReference type="Pfam" id="PF03422">
    <property type="entry name" value="CBM_6"/>
    <property type="match status" value="1"/>
</dbReference>
<dbReference type="PANTHER" id="PTHR10963:SF55">
    <property type="entry name" value="GLYCOSIDE HYDROLASE FAMILY 16 PROTEIN"/>
    <property type="match status" value="1"/>
</dbReference>
<keyword evidence="2" id="KW-0732">Signal</keyword>
<dbReference type="GO" id="GO:0005975">
    <property type="term" value="P:carbohydrate metabolic process"/>
    <property type="evidence" value="ECO:0007669"/>
    <property type="project" value="InterPro"/>
</dbReference>
<evidence type="ECO:0000256" key="1">
    <source>
        <dbReference type="ARBA" id="ARBA00006865"/>
    </source>
</evidence>
<evidence type="ECO:0000259" key="5">
    <source>
        <dbReference type="PROSITE" id="PS51762"/>
    </source>
</evidence>
<comment type="caution">
    <text evidence="6">The sequence shown here is derived from an EMBL/GenBank/DDBJ whole genome shotgun (WGS) entry which is preliminary data.</text>
</comment>
<dbReference type="InterPro" id="IPR008979">
    <property type="entry name" value="Galactose-bd-like_sf"/>
</dbReference>
<dbReference type="GO" id="GO:0004553">
    <property type="term" value="F:hydrolase activity, hydrolyzing O-glycosyl compounds"/>
    <property type="evidence" value="ECO:0007669"/>
    <property type="project" value="InterPro"/>
</dbReference>
<dbReference type="CDD" id="cd08023">
    <property type="entry name" value="GH16_laminarinase_like"/>
    <property type="match status" value="1"/>
</dbReference>
<dbReference type="InterPro" id="IPR050546">
    <property type="entry name" value="Glycosyl_Hydrlase_16"/>
</dbReference>
<dbReference type="Gene3D" id="2.60.120.200">
    <property type="match status" value="1"/>
</dbReference>
<keyword evidence="7" id="KW-1185">Reference proteome</keyword>
<dbReference type="InterPro" id="IPR006584">
    <property type="entry name" value="Cellulose-bd_IV"/>
</dbReference>
<reference evidence="6" key="1">
    <citation type="submission" date="2021-01" db="EMBL/GenBank/DDBJ databases">
        <title>Genomic Encyclopedia of Type Strains, Phase IV (KMG-IV): sequencing the most valuable type-strain genomes for metagenomic binning, comparative biology and taxonomic classification.</title>
        <authorList>
            <person name="Goeker M."/>
        </authorList>
    </citation>
    <scope>NUCLEOTIDE SEQUENCE</scope>
    <source>
        <strain evidence="6">DSM 23230</strain>
    </source>
</reference>
<dbReference type="InterPro" id="IPR005084">
    <property type="entry name" value="CBM6"/>
</dbReference>
<dbReference type="Pfam" id="PF14200">
    <property type="entry name" value="RicinB_lectin_2"/>
    <property type="match status" value="2"/>
</dbReference>
<dbReference type="PROSITE" id="PS51257">
    <property type="entry name" value="PROKAR_LIPOPROTEIN"/>
    <property type="match status" value="1"/>
</dbReference>